<evidence type="ECO:0000259" key="1">
    <source>
        <dbReference type="SMART" id="SM01321"/>
    </source>
</evidence>
<dbReference type="PANTHER" id="PTHR33360">
    <property type="entry name" value="TRANSPOSASE FOR INSERTION SEQUENCE ELEMENT IS200"/>
    <property type="match status" value="1"/>
</dbReference>
<dbReference type="EMBL" id="WPIN01000003">
    <property type="protein sequence ID" value="MVM30389.1"/>
    <property type="molecule type" value="Genomic_DNA"/>
</dbReference>
<evidence type="ECO:0000313" key="2">
    <source>
        <dbReference type="EMBL" id="MVM30389.1"/>
    </source>
</evidence>
<gene>
    <name evidence="2" type="primary">tnpA</name>
    <name evidence="2" type="ORF">GO755_10120</name>
</gene>
<dbReference type="Pfam" id="PF01797">
    <property type="entry name" value="Y1_Tnp"/>
    <property type="match status" value="1"/>
</dbReference>
<sequence length="153" mass="17914">MANTYHQVYIQAVFAVKYRAAIIDKTWQNDLFAVIGNLINETGCQTIIVNGVDDHVHCFIGLKPTVSISELMKAIKAKSPKWINETALVPSRFEWQGGYGAFSYSRSHIDNVYRYIQNQAEHHQKQTFREEYLNFLRKFDVPYDERYIFEDLI</sequence>
<dbReference type="GO" id="GO:0006313">
    <property type="term" value="P:DNA transposition"/>
    <property type="evidence" value="ECO:0007669"/>
    <property type="project" value="InterPro"/>
</dbReference>
<keyword evidence="3" id="KW-1185">Reference proteome</keyword>
<dbReference type="SUPFAM" id="SSF143422">
    <property type="entry name" value="Transposase IS200-like"/>
    <property type="match status" value="1"/>
</dbReference>
<dbReference type="InterPro" id="IPR036515">
    <property type="entry name" value="Transposase_17_sf"/>
</dbReference>
<name>A0A7K1S9A5_9BACT</name>
<feature type="domain" description="Transposase IS200-like" evidence="1">
    <location>
        <begin position="5"/>
        <end position="119"/>
    </location>
</feature>
<dbReference type="Gene3D" id="3.30.70.1290">
    <property type="entry name" value="Transposase IS200-like"/>
    <property type="match status" value="1"/>
</dbReference>
<dbReference type="PANTHER" id="PTHR33360:SF2">
    <property type="entry name" value="TRANSPOSASE FOR INSERTION SEQUENCE ELEMENT IS200"/>
    <property type="match status" value="1"/>
</dbReference>
<dbReference type="NCBIfam" id="NF033573">
    <property type="entry name" value="transpos_IS200"/>
    <property type="match status" value="1"/>
</dbReference>
<dbReference type="InterPro" id="IPR002686">
    <property type="entry name" value="Transposase_17"/>
</dbReference>
<organism evidence="2 3">
    <name type="scientific">Spirosoma arboris</name>
    <dbReference type="NCBI Taxonomy" id="2682092"/>
    <lineage>
        <taxon>Bacteria</taxon>
        <taxon>Pseudomonadati</taxon>
        <taxon>Bacteroidota</taxon>
        <taxon>Cytophagia</taxon>
        <taxon>Cytophagales</taxon>
        <taxon>Cytophagaceae</taxon>
        <taxon>Spirosoma</taxon>
    </lineage>
</organism>
<dbReference type="SMART" id="SM01321">
    <property type="entry name" value="Y1_Tnp"/>
    <property type="match status" value="1"/>
</dbReference>
<dbReference type="RefSeq" id="WP_157584618.1">
    <property type="nucleotide sequence ID" value="NZ_WPIN01000003.1"/>
</dbReference>
<dbReference type="GO" id="GO:0003677">
    <property type="term" value="F:DNA binding"/>
    <property type="evidence" value="ECO:0007669"/>
    <property type="project" value="InterPro"/>
</dbReference>
<dbReference type="AlphaFoldDB" id="A0A7K1S9A5"/>
<evidence type="ECO:0000313" key="3">
    <source>
        <dbReference type="Proteomes" id="UP000436006"/>
    </source>
</evidence>
<comment type="caution">
    <text evidence="2">The sequence shown here is derived from an EMBL/GenBank/DDBJ whole genome shotgun (WGS) entry which is preliminary data.</text>
</comment>
<reference evidence="2 3" key="1">
    <citation type="submission" date="2019-12" db="EMBL/GenBank/DDBJ databases">
        <title>Spirosoma sp. HMF4905 genome sequencing and assembly.</title>
        <authorList>
            <person name="Kang H."/>
            <person name="Cha I."/>
            <person name="Kim H."/>
            <person name="Joh K."/>
        </authorList>
    </citation>
    <scope>NUCLEOTIDE SEQUENCE [LARGE SCALE GENOMIC DNA]</scope>
    <source>
        <strain evidence="2 3">HMF4905</strain>
    </source>
</reference>
<proteinExistence type="predicted"/>
<dbReference type="Proteomes" id="UP000436006">
    <property type="component" value="Unassembled WGS sequence"/>
</dbReference>
<accession>A0A7K1S9A5</accession>
<dbReference type="GO" id="GO:0004803">
    <property type="term" value="F:transposase activity"/>
    <property type="evidence" value="ECO:0007669"/>
    <property type="project" value="InterPro"/>
</dbReference>
<protein>
    <submittedName>
        <fullName evidence="2">IS200/IS605 family transposase</fullName>
    </submittedName>
</protein>